<protein>
    <submittedName>
        <fullName evidence="6">Type I restriction enzyme S subunit</fullName>
        <ecNumber evidence="6">3.1.21.3</ecNumber>
    </submittedName>
</protein>
<dbReference type="EC" id="3.1.21.3" evidence="6"/>
<dbReference type="InterPro" id="IPR000055">
    <property type="entry name" value="Restrct_endonuc_typeI_TRD"/>
</dbReference>
<organism evidence="6 7">
    <name type="scientific">Oligosphaera ethanolica</name>
    <dbReference type="NCBI Taxonomy" id="760260"/>
    <lineage>
        <taxon>Bacteria</taxon>
        <taxon>Pseudomonadati</taxon>
        <taxon>Lentisphaerota</taxon>
        <taxon>Oligosphaeria</taxon>
        <taxon>Oligosphaerales</taxon>
        <taxon>Oligosphaeraceae</taxon>
        <taxon>Oligosphaera</taxon>
    </lineage>
</organism>
<dbReference type="GO" id="GO:0003677">
    <property type="term" value="F:DNA binding"/>
    <property type="evidence" value="ECO:0007669"/>
    <property type="project" value="UniProtKB-KW"/>
</dbReference>
<sequence>MNPGIMMASQEGTRTGRSEDVGRRLKYIAPLRNERTDATSEQADYLGLENIQSWTGKLLPIATSDTSEGDDSTTGTANVYYSGDVLFGKLRPYLAKAFHADQDGVCSTELLVLKPQPYMHPRFLFYSLLSPIFVGQVDASAYGAKMPRANWECIGSMKLPTPSYVTQRLIADYLDRETSRIDALVAAKEKMLALLEEKRAALISRAVTRGLDPTVPRKPSGIDWLGEIPRHWETKKLKYVVSKIGSGITPKGGADSYQSEGIPLFRSQNVHFDGLRMDDIVYVDSDTHESMSNSKVLDGDVLINITGASIGRCFYIENLHGAANVNQHVCIVRPEPMIETKFLYFTLRSDVGQRQIDLSQSGSGREGLNFEALGNFSIVVPPLSEQKTIIRYLEKTGNQSNEMLREMQQSIALLRERRSALITAAVTGEIPVEEMRP</sequence>
<dbReference type="PANTHER" id="PTHR43140:SF1">
    <property type="entry name" value="TYPE I RESTRICTION ENZYME ECOKI SPECIFICITY SUBUNIT"/>
    <property type="match status" value="1"/>
</dbReference>
<proteinExistence type="inferred from homology"/>
<dbReference type="RefSeq" id="WP_307262377.1">
    <property type="nucleotide sequence ID" value="NZ_JAUSVL010000001.1"/>
</dbReference>
<dbReference type="CDD" id="cd17256">
    <property type="entry name" value="RMtype1_S_EcoJA65PI-TRD1-CR1_like"/>
    <property type="match status" value="1"/>
</dbReference>
<feature type="region of interest" description="Disordered" evidence="4">
    <location>
        <begin position="1"/>
        <end position="20"/>
    </location>
</feature>
<evidence type="ECO:0000259" key="5">
    <source>
        <dbReference type="Pfam" id="PF01420"/>
    </source>
</evidence>
<keyword evidence="3" id="KW-0238">DNA-binding</keyword>
<keyword evidence="7" id="KW-1185">Reference proteome</keyword>
<dbReference type="Pfam" id="PF01420">
    <property type="entry name" value="Methylase_S"/>
    <property type="match status" value="1"/>
</dbReference>
<dbReference type="EMBL" id="JAUSVL010000001">
    <property type="protein sequence ID" value="MDQ0290666.1"/>
    <property type="molecule type" value="Genomic_DNA"/>
</dbReference>
<dbReference type="Gene3D" id="3.90.220.20">
    <property type="entry name" value="DNA methylase specificity domains"/>
    <property type="match status" value="2"/>
</dbReference>
<evidence type="ECO:0000313" key="7">
    <source>
        <dbReference type="Proteomes" id="UP001238163"/>
    </source>
</evidence>
<keyword evidence="6" id="KW-0378">Hydrolase</keyword>
<dbReference type="GO" id="GO:0009307">
    <property type="term" value="P:DNA restriction-modification system"/>
    <property type="evidence" value="ECO:0007669"/>
    <property type="project" value="UniProtKB-KW"/>
</dbReference>
<gene>
    <name evidence="6" type="ORF">J3R75_002773</name>
</gene>
<dbReference type="SUPFAM" id="SSF116734">
    <property type="entry name" value="DNA methylase specificity domain"/>
    <property type="match status" value="2"/>
</dbReference>
<evidence type="ECO:0000256" key="3">
    <source>
        <dbReference type="ARBA" id="ARBA00023125"/>
    </source>
</evidence>
<dbReference type="InterPro" id="IPR044946">
    <property type="entry name" value="Restrct_endonuc_typeI_TRD_sf"/>
</dbReference>
<name>A0AAE4APJ6_9BACT</name>
<reference evidence="6" key="1">
    <citation type="submission" date="2023-07" db="EMBL/GenBank/DDBJ databases">
        <title>Genomic Encyclopedia of Type Strains, Phase IV (KMG-IV): sequencing the most valuable type-strain genomes for metagenomic binning, comparative biology and taxonomic classification.</title>
        <authorList>
            <person name="Goeker M."/>
        </authorList>
    </citation>
    <scope>NUCLEOTIDE SEQUENCE</scope>
    <source>
        <strain evidence="6">DSM 24202</strain>
    </source>
</reference>
<accession>A0AAE4APJ6</accession>
<comment type="caution">
    <text evidence="6">The sequence shown here is derived from an EMBL/GenBank/DDBJ whole genome shotgun (WGS) entry which is preliminary data.</text>
</comment>
<evidence type="ECO:0000256" key="2">
    <source>
        <dbReference type="ARBA" id="ARBA00022747"/>
    </source>
</evidence>
<comment type="similarity">
    <text evidence="1">Belongs to the type-I restriction system S methylase family.</text>
</comment>
<evidence type="ECO:0000256" key="1">
    <source>
        <dbReference type="ARBA" id="ARBA00010923"/>
    </source>
</evidence>
<dbReference type="AlphaFoldDB" id="A0AAE4APJ6"/>
<feature type="domain" description="Type I restriction modification DNA specificity" evidence="5">
    <location>
        <begin position="229"/>
        <end position="409"/>
    </location>
</feature>
<keyword evidence="2" id="KW-0680">Restriction system</keyword>
<dbReference type="PANTHER" id="PTHR43140">
    <property type="entry name" value="TYPE-1 RESTRICTION ENZYME ECOKI SPECIFICITY PROTEIN"/>
    <property type="match status" value="1"/>
</dbReference>
<dbReference type="InterPro" id="IPR051212">
    <property type="entry name" value="Type-I_RE_S_subunit"/>
</dbReference>
<dbReference type="GO" id="GO:0009035">
    <property type="term" value="F:type I site-specific deoxyribonuclease activity"/>
    <property type="evidence" value="ECO:0007669"/>
    <property type="project" value="UniProtKB-EC"/>
</dbReference>
<evidence type="ECO:0000313" key="6">
    <source>
        <dbReference type="EMBL" id="MDQ0290666.1"/>
    </source>
</evidence>
<evidence type="ECO:0000256" key="4">
    <source>
        <dbReference type="SAM" id="MobiDB-lite"/>
    </source>
</evidence>
<dbReference type="Proteomes" id="UP001238163">
    <property type="component" value="Unassembled WGS sequence"/>
</dbReference>